<sequence>MMTSKKQLLNSYNPIRKLHFSDNHHQQQMVYEEPYRLRNFKKCMELRFWKEEEDRMLLYLNKSISNHQHGHSPHSGIHLGVAPGRQQKQIGIHHHHNHHIVHDQNQHIDDKFHHIIHHPYFHTHQHHHIRVHNQYQHIDTNFHHMIHE</sequence>
<organism evidence="1">
    <name type="scientific">Cacopsylla melanoneura</name>
    <dbReference type="NCBI Taxonomy" id="428564"/>
    <lineage>
        <taxon>Eukaryota</taxon>
        <taxon>Metazoa</taxon>
        <taxon>Ecdysozoa</taxon>
        <taxon>Arthropoda</taxon>
        <taxon>Hexapoda</taxon>
        <taxon>Insecta</taxon>
        <taxon>Pterygota</taxon>
        <taxon>Neoptera</taxon>
        <taxon>Paraneoptera</taxon>
        <taxon>Hemiptera</taxon>
        <taxon>Sternorrhyncha</taxon>
        <taxon>Psylloidea</taxon>
        <taxon>Psyllidae</taxon>
        <taxon>Psyllinae</taxon>
        <taxon>Cacopsylla</taxon>
    </lineage>
</organism>
<dbReference type="AlphaFoldDB" id="A0A8D8W9H3"/>
<evidence type="ECO:0000313" key="1">
    <source>
        <dbReference type="EMBL" id="CAG6650748.1"/>
    </source>
</evidence>
<dbReference type="EMBL" id="HBUF01163775">
    <property type="protein sequence ID" value="CAG6650748.1"/>
    <property type="molecule type" value="Transcribed_RNA"/>
</dbReference>
<accession>A0A8D8W9H3</accession>
<protein>
    <submittedName>
        <fullName evidence="1">Uncharacterized protein</fullName>
    </submittedName>
</protein>
<reference evidence="1" key="1">
    <citation type="submission" date="2021-05" db="EMBL/GenBank/DDBJ databases">
        <authorList>
            <person name="Alioto T."/>
            <person name="Alioto T."/>
            <person name="Gomez Garrido J."/>
        </authorList>
    </citation>
    <scope>NUCLEOTIDE SEQUENCE</scope>
</reference>
<name>A0A8D8W9H3_9HEMI</name>
<proteinExistence type="predicted"/>